<accession>A0A381VRA3</accession>
<dbReference type="SUPFAM" id="SSF51905">
    <property type="entry name" value="FAD/NAD(P)-binding domain"/>
    <property type="match status" value="1"/>
</dbReference>
<evidence type="ECO:0000256" key="2">
    <source>
        <dbReference type="ARBA" id="ARBA00037217"/>
    </source>
</evidence>
<evidence type="ECO:0000256" key="4">
    <source>
        <dbReference type="ARBA" id="ARBA00040298"/>
    </source>
</evidence>
<evidence type="ECO:0000256" key="1">
    <source>
        <dbReference type="ARBA" id="ARBA00004305"/>
    </source>
</evidence>
<protein>
    <recommendedName>
        <fullName evidence="4">Pyridine nucleotide-disulfide oxidoreductase domain-containing protein 2</fullName>
    </recommendedName>
</protein>
<dbReference type="GO" id="GO:0005759">
    <property type="term" value="C:mitochondrial matrix"/>
    <property type="evidence" value="ECO:0007669"/>
    <property type="project" value="UniProtKB-SubCell"/>
</dbReference>
<dbReference type="PANTHER" id="PTHR10668:SF103">
    <property type="entry name" value="PYRIDINE NUCLEOTIDE-DISULFIDE OXIDOREDUCTASE DOMAIN-CONTAINING PROTEIN 2"/>
    <property type="match status" value="1"/>
</dbReference>
<organism evidence="6">
    <name type="scientific">marine metagenome</name>
    <dbReference type="NCBI Taxonomy" id="408172"/>
    <lineage>
        <taxon>unclassified sequences</taxon>
        <taxon>metagenomes</taxon>
        <taxon>ecological metagenomes</taxon>
    </lineage>
</organism>
<reference evidence="6" key="1">
    <citation type="submission" date="2018-05" db="EMBL/GenBank/DDBJ databases">
        <authorList>
            <person name="Lanie J.A."/>
            <person name="Ng W.-L."/>
            <person name="Kazmierczak K.M."/>
            <person name="Andrzejewski T.M."/>
            <person name="Davidsen T.M."/>
            <person name="Wayne K.J."/>
            <person name="Tettelin H."/>
            <person name="Glass J.I."/>
            <person name="Rusch D."/>
            <person name="Podicherti R."/>
            <person name="Tsui H.-C.T."/>
            <person name="Winkler M.E."/>
        </authorList>
    </citation>
    <scope>NUCLEOTIDE SEQUENCE</scope>
</reference>
<evidence type="ECO:0000259" key="5">
    <source>
        <dbReference type="Pfam" id="PF01593"/>
    </source>
</evidence>
<proteinExistence type="predicted"/>
<dbReference type="GO" id="GO:0016491">
    <property type="term" value="F:oxidoreductase activity"/>
    <property type="evidence" value="ECO:0007669"/>
    <property type="project" value="InterPro"/>
</dbReference>
<sequence>MSKFDAVIIGGGHNGLVCASYLSKKGYKTVVLEKNEKLGGLANYGSSLNGMSSKVLQELQIHLPQLTTKSYVVALDDEQQHTIIHNNGSKTSFHATNASTENQKKFIALIDKYKLYSSTLSSFMHDIPPRLKSGNSSDTWKLITMGWKVRKLGKKNMREFLRVLGLNIADELEDNLDDKNLMGLIAHEAVLGSNLGPRSPGSVLTLLYKQAIQGGLFSSEKHDFHQLIPSLEKNCLEQGVEIKNNTSVKKIITAHNKATGVLLESGETIEGSIIISNADPKTTYFKLLGTEPLDTDFIRRAKNFRAKGNVAKFTITLDEKPIIKNIDKDMMNARFVYAPSINYIEKAFNASKYNKYEKNLCFEFQHCENTIVANVNYVPYVQNTSYDKEQLTQQCIDLLQPFIANLNITKAEFSSPNDMADKYNVSGGQWNHGEFEIDQMLMMRPFYGSAQYSTPIENLYLCGAGTHPNGSITGINGRNAAKKIIGDKK</sequence>
<comment type="subcellular location">
    <subcellularLocation>
        <location evidence="1">Mitochondrion matrix</location>
    </subcellularLocation>
</comment>
<dbReference type="EMBL" id="UINC01009399">
    <property type="protein sequence ID" value="SVA42157.1"/>
    <property type="molecule type" value="Genomic_DNA"/>
</dbReference>
<evidence type="ECO:0000256" key="3">
    <source>
        <dbReference type="ARBA" id="ARBA00038825"/>
    </source>
</evidence>
<dbReference type="PANTHER" id="PTHR10668">
    <property type="entry name" value="PHYTOENE DEHYDROGENASE"/>
    <property type="match status" value="1"/>
</dbReference>
<name>A0A381VRA3_9ZZZZ</name>
<comment type="function">
    <text evidence="2">Probable oxidoreductase that may play a role as regulator of mitochondrial function.</text>
</comment>
<dbReference type="InterPro" id="IPR002937">
    <property type="entry name" value="Amino_oxidase"/>
</dbReference>
<dbReference type="Gene3D" id="3.50.50.60">
    <property type="entry name" value="FAD/NAD(P)-binding domain"/>
    <property type="match status" value="2"/>
</dbReference>
<dbReference type="Pfam" id="PF01593">
    <property type="entry name" value="Amino_oxidase"/>
    <property type="match status" value="1"/>
</dbReference>
<comment type="subunit">
    <text evidence="3">Interacts with COX5B; this interaction may contribute to localize PYROXD2 to the inner face of the inner mitochondrial membrane.</text>
</comment>
<dbReference type="AlphaFoldDB" id="A0A381VRA3"/>
<evidence type="ECO:0000313" key="6">
    <source>
        <dbReference type="EMBL" id="SVA42157.1"/>
    </source>
</evidence>
<gene>
    <name evidence="6" type="ORF">METZ01_LOCUS95011</name>
</gene>
<dbReference type="InterPro" id="IPR036188">
    <property type="entry name" value="FAD/NAD-bd_sf"/>
</dbReference>
<feature type="domain" description="Amine oxidase" evidence="5">
    <location>
        <begin position="15"/>
        <end position="475"/>
    </location>
</feature>